<keyword evidence="1" id="KW-1133">Transmembrane helix</keyword>
<name>A0A5C2SNT8_9APHY</name>
<dbReference type="AlphaFoldDB" id="A0A5C2SNT8"/>
<dbReference type="STRING" id="1328759.A0A5C2SNT8"/>
<evidence type="ECO:0000256" key="1">
    <source>
        <dbReference type="SAM" id="Phobius"/>
    </source>
</evidence>
<proteinExistence type="predicted"/>
<evidence type="ECO:0000259" key="2">
    <source>
        <dbReference type="Pfam" id="PF20153"/>
    </source>
</evidence>
<organism evidence="3 4">
    <name type="scientific">Lentinus tigrinus ALCF2SS1-6</name>
    <dbReference type="NCBI Taxonomy" id="1328759"/>
    <lineage>
        <taxon>Eukaryota</taxon>
        <taxon>Fungi</taxon>
        <taxon>Dikarya</taxon>
        <taxon>Basidiomycota</taxon>
        <taxon>Agaricomycotina</taxon>
        <taxon>Agaricomycetes</taxon>
        <taxon>Polyporales</taxon>
        <taxon>Polyporaceae</taxon>
        <taxon>Lentinus</taxon>
    </lineage>
</organism>
<dbReference type="Pfam" id="PF20153">
    <property type="entry name" value="DUF6535"/>
    <property type="match status" value="1"/>
</dbReference>
<gene>
    <name evidence="3" type="ORF">L227DRAFT_487523</name>
</gene>
<feature type="non-terminal residue" evidence="3">
    <location>
        <position position="198"/>
    </location>
</feature>
<evidence type="ECO:0000313" key="3">
    <source>
        <dbReference type="EMBL" id="RPD65290.1"/>
    </source>
</evidence>
<sequence length="198" mass="22138">DMWAMYLQQTTPGDKEDMEAWNVDLDSDLIFAALFSAVLTTFIVESSKSLQPDNSEELLRAILLQVQTSRNGTTVVPAPFKLAPSAVRVNVYWFCSLVISLSAALIAILAKQWLNYLHAGLSPIPATRARYRQFRIEGTQKWRLPSVISFIPIMLHISLLLFFVGLVEFVWPLNEAVAVFTSVLVCAIVTVYFGANIL</sequence>
<keyword evidence="1" id="KW-0812">Transmembrane</keyword>
<feature type="transmembrane region" description="Helical" evidence="1">
    <location>
        <begin position="176"/>
        <end position="195"/>
    </location>
</feature>
<evidence type="ECO:0000313" key="4">
    <source>
        <dbReference type="Proteomes" id="UP000313359"/>
    </source>
</evidence>
<dbReference type="Proteomes" id="UP000313359">
    <property type="component" value="Unassembled WGS sequence"/>
</dbReference>
<reference evidence="3" key="1">
    <citation type="journal article" date="2018" name="Genome Biol. Evol.">
        <title>Genomics and development of Lentinus tigrinus, a white-rot wood-decaying mushroom with dimorphic fruiting bodies.</title>
        <authorList>
            <person name="Wu B."/>
            <person name="Xu Z."/>
            <person name="Knudson A."/>
            <person name="Carlson A."/>
            <person name="Chen N."/>
            <person name="Kovaka S."/>
            <person name="LaButti K."/>
            <person name="Lipzen A."/>
            <person name="Pennachio C."/>
            <person name="Riley R."/>
            <person name="Schakwitz W."/>
            <person name="Umezawa K."/>
            <person name="Ohm R.A."/>
            <person name="Grigoriev I.V."/>
            <person name="Nagy L.G."/>
            <person name="Gibbons J."/>
            <person name="Hibbett D."/>
        </authorList>
    </citation>
    <scope>NUCLEOTIDE SEQUENCE [LARGE SCALE GENOMIC DNA]</scope>
    <source>
        <strain evidence="3">ALCF2SS1-6</strain>
    </source>
</reference>
<dbReference type="EMBL" id="ML122252">
    <property type="protein sequence ID" value="RPD65290.1"/>
    <property type="molecule type" value="Genomic_DNA"/>
</dbReference>
<dbReference type="OrthoDB" id="3269725at2759"/>
<keyword evidence="4" id="KW-1185">Reference proteome</keyword>
<feature type="non-terminal residue" evidence="3">
    <location>
        <position position="1"/>
    </location>
</feature>
<dbReference type="InterPro" id="IPR045338">
    <property type="entry name" value="DUF6535"/>
</dbReference>
<feature type="transmembrane region" description="Helical" evidence="1">
    <location>
        <begin position="142"/>
        <end position="164"/>
    </location>
</feature>
<feature type="transmembrane region" description="Helical" evidence="1">
    <location>
        <begin position="91"/>
        <end position="110"/>
    </location>
</feature>
<protein>
    <recommendedName>
        <fullName evidence="2">DUF6535 domain-containing protein</fullName>
    </recommendedName>
</protein>
<feature type="domain" description="DUF6535" evidence="2">
    <location>
        <begin position="3"/>
        <end position="172"/>
    </location>
</feature>
<accession>A0A5C2SNT8</accession>
<keyword evidence="1" id="KW-0472">Membrane</keyword>